<dbReference type="InterPro" id="IPR023393">
    <property type="entry name" value="START-like_dom_sf"/>
</dbReference>
<dbReference type="Proteomes" id="UP001497522">
    <property type="component" value="Chromosome 17"/>
</dbReference>
<dbReference type="Pfam" id="PF03364">
    <property type="entry name" value="Polyketide_cyc"/>
    <property type="match status" value="1"/>
</dbReference>
<dbReference type="PANTHER" id="PTHR33824:SF7">
    <property type="entry name" value="POLYKETIDE CYCLASE_DEHYDRASE AND LIPID TRANSPORT SUPERFAMILY PROTEIN"/>
    <property type="match status" value="1"/>
</dbReference>
<dbReference type="InterPro" id="IPR047137">
    <property type="entry name" value="ORF3"/>
</dbReference>
<evidence type="ECO:0000259" key="1">
    <source>
        <dbReference type="Pfam" id="PF03364"/>
    </source>
</evidence>
<dbReference type="Gene3D" id="3.30.530.20">
    <property type="match status" value="1"/>
</dbReference>
<organism evidence="2 3">
    <name type="scientific">Sphagnum jensenii</name>
    <dbReference type="NCBI Taxonomy" id="128206"/>
    <lineage>
        <taxon>Eukaryota</taxon>
        <taxon>Viridiplantae</taxon>
        <taxon>Streptophyta</taxon>
        <taxon>Embryophyta</taxon>
        <taxon>Bryophyta</taxon>
        <taxon>Sphagnophytina</taxon>
        <taxon>Sphagnopsida</taxon>
        <taxon>Sphagnales</taxon>
        <taxon>Sphagnaceae</taxon>
        <taxon>Sphagnum</taxon>
    </lineage>
</organism>
<dbReference type="SUPFAM" id="SSF55961">
    <property type="entry name" value="Bet v1-like"/>
    <property type="match status" value="1"/>
</dbReference>
<protein>
    <recommendedName>
        <fullName evidence="1">Coenzyme Q-binding protein COQ10 START domain-containing protein</fullName>
    </recommendedName>
</protein>
<evidence type="ECO:0000313" key="2">
    <source>
        <dbReference type="EMBL" id="CAK9867140.1"/>
    </source>
</evidence>
<reference evidence="2" key="1">
    <citation type="submission" date="2024-03" db="EMBL/GenBank/DDBJ databases">
        <authorList>
            <consortium name="ELIXIR-Norway"/>
            <consortium name="Elixir Norway"/>
        </authorList>
    </citation>
    <scope>NUCLEOTIDE SEQUENCE</scope>
</reference>
<evidence type="ECO:0000313" key="3">
    <source>
        <dbReference type="Proteomes" id="UP001497522"/>
    </source>
</evidence>
<dbReference type="PANTHER" id="PTHR33824">
    <property type="entry name" value="POLYKETIDE CYCLASE/DEHYDRASE AND LIPID TRANSPORT SUPERFAMILY PROTEIN"/>
    <property type="match status" value="1"/>
</dbReference>
<dbReference type="InterPro" id="IPR005031">
    <property type="entry name" value="COQ10_START"/>
</dbReference>
<accession>A0ABP1AWZ0</accession>
<dbReference type="EMBL" id="OZ023718">
    <property type="protein sequence ID" value="CAK9867140.1"/>
    <property type="molecule type" value="Genomic_DNA"/>
</dbReference>
<feature type="domain" description="Coenzyme Q-binding protein COQ10 START" evidence="1">
    <location>
        <begin position="125"/>
        <end position="228"/>
    </location>
</feature>
<proteinExistence type="predicted"/>
<name>A0ABP1AWZ0_9BRYO</name>
<keyword evidence="3" id="KW-1185">Reference proteome</keyword>
<gene>
    <name evidence="2" type="ORF">CSSPJE1EN2_LOCUS10135</name>
</gene>
<dbReference type="CDD" id="cd07817">
    <property type="entry name" value="SRPBCC_8"/>
    <property type="match status" value="1"/>
</dbReference>
<sequence>MESIISRVVVTPSQFPELYNNRSGGRGGHLFALSRLQTIAKLDSSNVPYSSSRLRMPKQKKNLRFGSQFKHSHRSSSPFLCGGIRVVGLRESSGYLGQVFGAHSYNGSKWSASTWLDNTVQVEADVPLSEAWELWNDRENVTQWMPWITSVKVLKDKPEMSKWTLRYEAFGQEFEFSWLSRNLKPIHHQKIHWRSVDGVPNRGAVRFYPRGAKACGVQLTISYEVPDVLAPFASGVSPLVESILQQDLNRFAKFAKSNYLKSGKM</sequence>